<evidence type="ECO:0000256" key="11">
    <source>
        <dbReference type="SAM" id="Phobius"/>
    </source>
</evidence>
<sequence length="353" mass="38256">MHVDGPLLMGVLALCVLGLVLIFSASGENWNLMWRQGIRLLLSLGVMLAAAQIPPEVVRRLSPHIFIGGLLILGLVLVAGYVGKGAQRWLDLGLFRFQPSELMKLGVPMAVAWLLTRRAIPPRFLDVLGAILIIALPALLVVVQPDLGTAIMLVVSGLLVLFLGGIRWQHLLMLIGAAVAAAPYLWAQLHHYQQQRILTMFDPWSDPLGSGYHAIQSMIAIGSAGLAGKGWLAGSQSHLEFIPERSTDFIFAVFAEEFGLVGVVALVTLYVFLVGRCLVMAYHVREVFSRLLIGGLALTFFFYFFVNAAMVAGMLPVVGVPLPLVSYGGTSMLTLMAAFGIMMGAYTRRGLMT</sequence>
<feature type="transmembrane region" description="Helical" evidence="11">
    <location>
        <begin position="171"/>
        <end position="189"/>
    </location>
</feature>
<evidence type="ECO:0000256" key="2">
    <source>
        <dbReference type="ARBA" id="ARBA00022475"/>
    </source>
</evidence>
<evidence type="ECO:0008006" key="13">
    <source>
        <dbReference type="Google" id="ProtNLM"/>
    </source>
</evidence>
<keyword evidence="5 11" id="KW-0812">Transmembrane</keyword>
<dbReference type="GO" id="GO:0009252">
    <property type="term" value="P:peptidoglycan biosynthetic process"/>
    <property type="evidence" value="ECO:0007669"/>
    <property type="project" value="UniProtKB-KW"/>
</dbReference>
<dbReference type="PANTHER" id="PTHR30474:SF1">
    <property type="entry name" value="PEPTIDOGLYCAN GLYCOSYLTRANSFERASE MRDB"/>
    <property type="match status" value="1"/>
</dbReference>
<reference evidence="12" key="1">
    <citation type="submission" date="2018-05" db="EMBL/GenBank/DDBJ databases">
        <authorList>
            <person name="Lanie J.A."/>
            <person name="Ng W.-L."/>
            <person name="Kazmierczak K.M."/>
            <person name="Andrzejewski T.M."/>
            <person name="Davidsen T.M."/>
            <person name="Wayne K.J."/>
            <person name="Tettelin H."/>
            <person name="Glass J.I."/>
            <person name="Rusch D."/>
            <person name="Podicherti R."/>
            <person name="Tsui H.-C.T."/>
            <person name="Winkler M.E."/>
        </authorList>
    </citation>
    <scope>NUCLEOTIDE SEQUENCE</scope>
</reference>
<evidence type="ECO:0000256" key="1">
    <source>
        <dbReference type="ARBA" id="ARBA00004141"/>
    </source>
</evidence>
<feature type="transmembrane region" description="Helical" evidence="11">
    <location>
        <begin position="37"/>
        <end position="55"/>
    </location>
</feature>
<dbReference type="InterPro" id="IPR018365">
    <property type="entry name" value="Cell_cycle_FtsW-rel_CS"/>
</dbReference>
<keyword evidence="8 11" id="KW-1133">Transmembrane helix</keyword>
<dbReference type="InterPro" id="IPR011923">
    <property type="entry name" value="RodA/MrdB"/>
</dbReference>
<dbReference type="Pfam" id="PF01098">
    <property type="entry name" value="FTSW_RODA_SPOVE"/>
    <property type="match status" value="1"/>
</dbReference>
<keyword evidence="7" id="KW-0573">Peptidoglycan synthesis</keyword>
<feature type="transmembrane region" description="Helical" evidence="11">
    <location>
        <begin position="291"/>
        <end position="318"/>
    </location>
</feature>
<evidence type="ECO:0000256" key="6">
    <source>
        <dbReference type="ARBA" id="ARBA00022960"/>
    </source>
</evidence>
<evidence type="ECO:0000256" key="8">
    <source>
        <dbReference type="ARBA" id="ARBA00022989"/>
    </source>
</evidence>
<feature type="transmembrane region" description="Helical" evidence="11">
    <location>
        <begin position="61"/>
        <end position="82"/>
    </location>
</feature>
<evidence type="ECO:0000313" key="12">
    <source>
        <dbReference type="EMBL" id="SUZ96896.1"/>
    </source>
</evidence>
<dbReference type="GO" id="GO:0071555">
    <property type="term" value="P:cell wall organization"/>
    <property type="evidence" value="ECO:0007669"/>
    <property type="project" value="UniProtKB-KW"/>
</dbReference>
<organism evidence="12">
    <name type="scientific">marine metagenome</name>
    <dbReference type="NCBI Taxonomy" id="408172"/>
    <lineage>
        <taxon>unclassified sequences</taxon>
        <taxon>metagenomes</taxon>
        <taxon>ecological metagenomes</taxon>
    </lineage>
</organism>
<dbReference type="NCBIfam" id="TIGR02210">
    <property type="entry name" value="rodA_shape"/>
    <property type="match status" value="1"/>
</dbReference>
<dbReference type="InterPro" id="IPR001182">
    <property type="entry name" value="FtsW/RodA"/>
</dbReference>
<dbReference type="PANTHER" id="PTHR30474">
    <property type="entry name" value="CELL CYCLE PROTEIN"/>
    <property type="match status" value="1"/>
</dbReference>
<evidence type="ECO:0000256" key="10">
    <source>
        <dbReference type="ARBA" id="ARBA00023316"/>
    </source>
</evidence>
<evidence type="ECO:0000256" key="9">
    <source>
        <dbReference type="ARBA" id="ARBA00023136"/>
    </source>
</evidence>
<feature type="transmembrane region" description="Helical" evidence="11">
    <location>
        <begin position="6"/>
        <end position="25"/>
    </location>
</feature>
<proteinExistence type="inferred from homology"/>
<evidence type="ECO:0000256" key="4">
    <source>
        <dbReference type="ARBA" id="ARBA00022679"/>
    </source>
</evidence>
<comment type="subcellular location">
    <subcellularLocation>
        <location evidence="1">Membrane</location>
        <topology evidence="1">Multi-pass membrane protein</topology>
    </subcellularLocation>
</comment>
<dbReference type="HAMAP" id="MF_02079">
    <property type="entry name" value="PGT_RodA"/>
    <property type="match status" value="1"/>
</dbReference>
<accession>A0A381RYG2</accession>
<feature type="transmembrane region" description="Helical" evidence="11">
    <location>
        <begin position="324"/>
        <end position="346"/>
    </location>
</feature>
<feature type="transmembrane region" description="Helical" evidence="11">
    <location>
        <begin position="124"/>
        <end position="141"/>
    </location>
</feature>
<keyword evidence="3" id="KW-0328">Glycosyltransferase</keyword>
<name>A0A381RYG2_9ZZZZ</name>
<keyword evidence="6" id="KW-0133">Cell shape</keyword>
<feature type="transmembrane region" description="Helical" evidence="11">
    <location>
        <begin position="147"/>
        <end position="164"/>
    </location>
</feature>
<dbReference type="AlphaFoldDB" id="A0A381RYG2"/>
<dbReference type="GO" id="GO:0032153">
    <property type="term" value="C:cell division site"/>
    <property type="evidence" value="ECO:0007669"/>
    <property type="project" value="TreeGrafter"/>
</dbReference>
<keyword evidence="10" id="KW-0961">Cell wall biogenesis/degradation</keyword>
<evidence type="ECO:0000256" key="3">
    <source>
        <dbReference type="ARBA" id="ARBA00022676"/>
    </source>
</evidence>
<protein>
    <recommendedName>
        <fullName evidence="13">Rod shape-determining protein RodA</fullName>
    </recommendedName>
</protein>
<keyword evidence="9 11" id="KW-0472">Membrane</keyword>
<feature type="transmembrane region" description="Helical" evidence="11">
    <location>
        <begin position="258"/>
        <end position="279"/>
    </location>
</feature>
<gene>
    <name evidence="12" type="ORF">METZ01_LOCUS49750</name>
</gene>
<keyword evidence="4" id="KW-0808">Transferase</keyword>
<dbReference type="GO" id="GO:0016757">
    <property type="term" value="F:glycosyltransferase activity"/>
    <property type="evidence" value="ECO:0007669"/>
    <property type="project" value="UniProtKB-KW"/>
</dbReference>
<dbReference type="GO" id="GO:0015648">
    <property type="term" value="F:lipid-linked peptidoglycan transporter activity"/>
    <property type="evidence" value="ECO:0007669"/>
    <property type="project" value="TreeGrafter"/>
</dbReference>
<dbReference type="PROSITE" id="PS00428">
    <property type="entry name" value="FTSW_RODA_SPOVE"/>
    <property type="match status" value="1"/>
</dbReference>
<keyword evidence="2" id="KW-1003">Cell membrane</keyword>
<dbReference type="GO" id="GO:0008360">
    <property type="term" value="P:regulation of cell shape"/>
    <property type="evidence" value="ECO:0007669"/>
    <property type="project" value="UniProtKB-KW"/>
</dbReference>
<dbReference type="GO" id="GO:0005886">
    <property type="term" value="C:plasma membrane"/>
    <property type="evidence" value="ECO:0007669"/>
    <property type="project" value="TreeGrafter"/>
</dbReference>
<dbReference type="GO" id="GO:0051301">
    <property type="term" value="P:cell division"/>
    <property type="evidence" value="ECO:0007669"/>
    <property type="project" value="InterPro"/>
</dbReference>
<dbReference type="EMBL" id="UINC01002458">
    <property type="protein sequence ID" value="SUZ96896.1"/>
    <property type="molecule type" value="Genomic_DNA"/>
</dbReference>
<evidence type="ECO:0000256" key="7">
    <source>
        <dbReference type="ARBA" id="ARBA00022984"/>
    </source>
</evidence>
<evidence type="ECO:0000256" key="5">
    <source>
        <dbReference type="ARBA" id="ARBA00022692"/>
    </source>
</evidence>